<name>A0A7I8V7D7_9ANNE</name>
<evidence type="ECO:0000256" key="2">
    <source>
        <dbReference type="SAM" id="Phobius"/>
    </source>
</evidence>
<comment type="caution">
    <text evidence="5">The sequence shown here is derived from an EMBL/GenBank/DDBJ whole genome shotgun (WGS) entry which is preliminary data.</text>
</comment>
<dbReference type="Pfam" id="PF00059">
    <property type="entry name" value="Lectin_C"/>
    <property type="match status" value="2"/>
</dbReference>
<feature type="compositionally biased region" description="Pro residues" evidence="1">
    <location>
        <begin position="618"/>
        <end position="628"/>
    </location>
</feature>
<feature type="region of interest" description="Disordered" evidence="1">
    <location>
        <begin position="389"/>
        <end position="426"/>
    </location>
</feature>
<dbReference type="Gene3D" id="3.10.100.10">
    <property type="entry name" value="Mannose-Binding Protein A, subunit A"/>
    <property type="match status" value="2"/>
</dbReference>
<keyword evidence="3" id="KW-0732">Signal</keyword>
<feature type="compositionally biased region" description="Pro residues" evidence="1">
    <location>
        <begin position="511"/>
        <end position="548"/>
    </location>
</feature>
<dbReference type="SMART" id="SM00034">
    <property type="entry name" value="CLECT"/>
    <property type="match status" value="2"/>
</dbReference>
<feature type="domain" description="C-type lectin" evidence="4">
    <location>
        <begin position="41"/>
        <end position="171"/>
    </location>
</feature>
<reference evidence="5 6" key="1">
    <citation type="submission" date="2020-08" db="EMBL/GenBank/DDBJ databases">
        <authorList>
            <person name="Hejnol A."/>
        </authorList>
    </citation>
    <scope>NUCLEOTIDE SEQUENCE [LARGE SCALE GENOMIC DNA]</scope>
</reference>
<feature type="compositionally biased region" description="Polar residues" evidence="1">
    <location>
        <begin position="414"/>
        <end position="424"/>
    </location>
</feature>
<sequence length="666" mass="74519">MSYEVRIVKISVIFIHLLVFCWGNWNDTDCNPKWEMTPNVGEFKCYKLYTNSSAFTWEKAREYCASQNGRLAAVKNEEQRNFLTHMLLSENVTEGTEVWLGGFAAQVDWKWIDGTKVEDNSYKNWEGLNSDGFGKSCVSLLPYYQTHDHLQHLAGKWRLTSCSFRIGSLCEYKKSSEGYSDCQKNVKASFTRNDICYEMNIDKTINYYEAIEDCEKNDGQLAKITSQEWTNAFIEKSNETFNLPIPREPIWIGLSKAVWKWDIAKGEDVINKFFWAPNHPKDQRLVNVITNGNISMWVTKSIADTSNNFVCEFNRKNPLWTEPPSTAVVTTIYLNTTAETAPPEQTENSSNPLGLGAVLGITAGGSVVLFTIIGIAIYFWRRMSKVSKEEEKKYPKKDKPLPVPPPTDTPDTKNNPISIITTPTLNPPPEDVVADYVNISKEISATDNLSSIPPVIPPRSNLTTDNVQSHNSNFNQVLLSNWGSKNGSTVDGQSVNGPPALTLEKVIVRTQPPPASSSSIPDPPPIASHSIPDPPHPHPPPPPPPPPTENAAAPEKKPKPKKNKKEKYRQPDAAPTPIIKNSGRGAPQPPPIPPKDFLTGMPQTDLKSKWNLTSPNITLPPPIPPNPPHYNGKGVDIRKEDSDQWLWLEGENPPNVVVFPKREHFP</sequence>
<evidence type="ECO:0000256" key="1">
    <source>
        <dbReference type="SAM" id="MobiDB-lite"/>
    </source>
</evidence>
<dbReference type="PANTHER" id="PTHR22803">
    <property type="entry name" value="MANNOSE, PHOSPHOLIPASE, LECTIN RECEPTOR RELATED"/>
    <property type="match status" value="1"/>
</dbReference>
<evidence type="ECO:0000313" key="5">
    <source>
        <dbReference type="EMBL" id="CAD5112249.1"/>
    </source>
</evidence>
<dbReference type="InterPro" id="IPR001304">
    <property type="entry name" value="C-type_lectin-like"/>
</dbReference>
<feature type="domain" description="C-type lectin" evidence="4">
    <location>
        <begin position="192"/>
        <end position="297"/>
    </location>
</feature>
<dbReference type="OrthoDB" id="6337382at2759"/>
<feature type="chain" id="PRO_5029624973" evidence="3">
    <location>
        <begin position="24"/>
        <end position="666"/>
    </location>
</feature>
<dbReference type="Proteomes" id="UP000549394">
    <property type="component" value="Unassembled WGS sequence"/>
</dbReference>
<feature type="compositionally biased region" description="Basic and acidic residues" evidence="1">
    <location>
        <begin position="389"/>
        <end position="400"/>
    </location>
</feature>
<proteinExistence type="predicted"/>
<evidence type="ECO:0000256" key="3">
    <source>
        <dbReference type="SAM" id="SignalP"/>
    </source>
</evidence>
<dbReference type="InterPro" id="IPR050111">
    <property type="entry name" value="C-type_lectin/snaclec_domain"/>
</dbReference>
<dbReference type="AlphaFoldDB" id="A0A7I8V7D7"/>
<dbReference type="EMBL" id="CAJFCJ010000002">
    <property type="protein sequence ID" value="CAD5112249.1"/>
    <property type="molecule type" value="Genomic_DNA"/>
</dbReference>
<feature type="compositionally biased region" description="Basic residues" evidence="1">
    <location>
        <begin position="558"/>
        <end position="567"/>
    </location>
</feature>
<keyword evidence="6" id="KW-1185">Reference proteome</keyword>
<keyword evidence="2" id="KW-0472">Membrane</keyword>
<dbReference type="InterPro" id="IPR016186">
    <property type="entry name" value="C-type_lectin-like/link_sf"/>
</dbReference>
<dbReference type="InterPro" id="IPR016187">
    <property type="entry name" value="CTDL_fold"/>
</dbReference>
<dbReference type="CDD" id="cd00037">
    <property type="entry name" value="CLECT"/>
    <property type="match status" value="2"/>
</dbReference>
<accession>A0A7I8V7D7</accession>
<dbReference type="PROSITE" id="PS50041">
    <property type="entry name" value="C_TYPE_LECTIN_2"/>
    <property type="match status" value="2"/>
</dbReference>
<evidence type="ECO:0000259" key="4">
    <source>
        <dbReference type="PROSITE" id="PS50041"/>
    </source>
</evidence>
<protein>
    <submittedName>
        <fullName evidence="5">DgyrCDS1480</fullName>
    </submittedName>
</protein>
<feature type="signal peptide" evidence="3">
    <location>
        <begin position="1"/>
        <end position="23"/>
    </location>
</feature>
<evidence type="ECO:0000313" key="6">
    <source>
        <dbReference type="Proteomes" id="UP000549394"/>
    </source>
</evidence>
<gene>
    <name evidence="5" type="ORF">DGYR_LOCUS1427</name>
</gene>
<feature type="transmembrane region" description="Helical" evidence="2">
    <location>
        <begin position="353"/>
        <end position="380"/>
    </location>
</feature>
<keyword evidence="2" id="KW-0812">Transmembrane</keyword>
<organism evidence="5 6">
    <name type="scientific">Dimorphilus gyrociliatus</name>
    <dbReference type="NCBI Taxonomy" id="2664684"/>
    <lineage>
        <taxon>Eukaryota</taxon>
        <taxon>Metazoa</taxon>
        <taxon>Spiralia</taxon>
        <taxon>Lophotrochozoa</taxon>
        <taxon>Annelida</taxon>
        <taxon>Polychaeta</taxon>
        <taxon>Polychaeta incertae sedis</taxon>
        <taxon>Dinophilidae</taxon>
        <taxon>Dimorphilus</taxon>
    </lineage>
</organism>
<feature type="region of interest" description="Disordered" evidence="1">
    <location>
        <begin position="448"/>
        <end position="468"/>
    </location>
</feature>
<keyword evidence="2" id="KW-1133">Transmembrane helix</keyword>
<feature type="region of interest" description="Disordered" evidence="1">
    <location>
        <begin position="511"/>
        <end position="636"/>
    </location>
</feature>
<dbReference type="SUPFAM" id="SSF56436">
    <property type="entry name" value="C-type lectin-like"/>
    <property type="match status" value="2"/>
</dbReference>